<evidence type="ECO:0000256" key="4">
    <source>
        <dbReference type="ARBA" id="ARBA00005225"/>
    </source>
</evidence>
<protein>
    <recommendedName>
        <fullName evidence="15 16">Type III pantothenate kinase</fullName>
        <ecNumber evidence="6 16">2.7.1.33</ecNumber>
    </recommendedName>
    <alternativeName>
        <fullName evidence="16">PanK-III</fullName>
    </alternativeName>
    <alternativeName>
        <fullName evidence="16">Pantothenic acid kinase</fullName>
    </alternativeName>
</protein>
<evidence type="ECO:0000256" key="7">
    <source>
        <dbReference type="ARBA" id="ARBA00022490"/>
    </source>
</evidence>
<dbReference type="GO" id="GO:0005737">
    <property type="term" value="C:cytoplasm"/>
    <property type="evidence" value="ECO:0007669"/>
    <property type="project" value="UniProtKB-SubCell"/>
</dbReference>
<keyword evidence="18" id="KW-1185">Reference proteome</keyword>
<feature type="binding site" evidence="16">
    <location>
        <begin position="106"/>
        <end position="109"/>
    </location>
    <ligand>
        <name>substrate</name>
    </ligand>
</feature>
<keyword evidence="9 16" id="KW-0547">Nucleotide-binding</keyword>
<dbReference type="GO" id="GO:0015937">
    <property type="term" value="P:coenzyme A biosynthetic process"/>
    <property type="evidence" value="ECO:0007669"/>
    <property type="project" value="UniProtKB-UniRule"/>
</dbReference>
<evidence type="ECO:0000256" key="11">
    <source>
        <dbReference type="ARBA" id="ARBA00022840"/>
    </source>
</evidence>
<evidence type="ECO:0000256" key="15">
    <source>
        <dbReference type="ARBA" id="ARBA00040883"/>
    </source>
</evidence>
<feature type="binding site" evidence="16">
    <location>
        <position position="99"/>
    </location>
    <ligand>
        <name>substrate</name>
    </ligand>
</feature>
<proteinExistence type="inferred from homology"/>
<accession>A0A2H3NI42</accession>
<feature type="binding site" evidence="16">
    <location>
        <begin position="9"/>
        <end position="16"/>
    </location>
    <ligand>
        <name>ATP</name>
        <dbReference type="ChEBI" id="CHEBI:30616"/>
    </ligand>
</feature>
<evidence type="ECO:0000256" key="12">
    <source>
        <dbReference type="ARBA" id="ARBA00022958"/>
    </source>
</evidence>
<dbReference type="CDD" id="cd24015">
    <property type="entry name" value="ASKHA_NBD_PanK-III"/>
    <property type="match status" value="1"/>
</dbReference>
<dbReference type="HAMAP" id="MF_01274">
    <property type="entry name" value="Pantothen_kinase_3"/>
    <property type="match status" value="1"/>
</dbReference>
<dbReference type="EC" id="2.7.1.33" evidence="6 16"/>
<organism evidence="17 18">
    <name type="scientific">Longimonas halophila</name>
    <dbReference type="NCBI Taxonomy" id="1469170"/>
    <lineage>
        <taxon>Bacteria</taxon>
        <taxon>Pseudomonadati</taxon>
        <taxon>Rhodothermota</taxon>
        <taxon>Rhodothermia</taxon>
        <taxon>Rhodothermales</taxon>
        <taxon>Salisaetaceae</taxon>
        <taxon>Longimonas</taxon>
    </lineage>
</organism>
<dbReference type="Proteomes" id="UP000221024">
    <property type="component" value="Unassembled WGS sequence"/>
</dbReference>
<keyword evidence="7 16" id="KW-0963">Cytoplasm</keyword>
<comment type="cofactor">
    <cofactor evidence="2">
        <name>K(+)</name>
        <dbReference type="ChEBI" id="CHEBI:29103"/>
    </cofactor>
</comment>
<dbReference type="SUPFAM" id="SSF53067">
    <property type="entry name" value="Actin-like ATPase domain"/>
    <property type="match status" value="2"/>
</dbReference>
<evidence type="ECO:0000256" key="10">
    <source>
        <dbReference type="ARBA" id="ARBA00022777"/>
    </source>
</evidence>
<evidence type="ECO:0000256" key="3">
    <source>
        <dbReference type="ARBA" id="ARBA00004496"/>
    </source>
</evidence>
<comment type="subcellular location">
    <subcellularLocation>
        <location evidence="3 16">Cytoplasm</location>
    </subcellularLocation>
</comment>
<evidence type="ECO:0000256" key="16">
    <source>
        <dbReference type="HAMAP-Rule" id="MF_01274"/>
    </source>
</evidence>
<feature type="binding site" evidence="16">
    <location>
        <position position="132"/>
    </location>
    <ligand>
        <name>K(+)</name>
        <dbReference type="ChEBI" id="CHEBI:29103"/>
    </ligand>
</feature>
<dbReference type="OrthoDB" id="9804707at2"/>
<evidence type="ECO:0000313" key="18">
    <source>
        <dbReference type="Proteomes" id="UP000221024"/>
    </source>
</evidence>
<evidence type="ECO:0000256" key="2">
    <source>
        <dbReference type="ARBA" id="ARBA00001958"/>
    </source>
</evidence>
<dbReference type="RefSeq" id="WP_098063304.1">
    <property type="nucleotide sequence ID" value="NZ_PDEP01000018.1"/>
</dbReference>
<feature type="binding site" evidence="16">
    <location>
        <position position="187"/>
    </location>
    <ligand>
        <name>substrate</name>
    </ligand>
</feature>
<dbReference type="UniPathway" id="UPA00241">
    <property type="reaction ID" value="UER00352"/>
</dbReference>
<feature type="active site" description="Proton acceptor" evidence="16">
    <location>
        <position position="108"/>
    </location>
</feature>
<dbReference type="GO" id="GO:0004594">
    <property type="term" value="F:pantothenate kinase activity"/>
    <property type="evidence" value="ECO:0007669"/>
    <property type="project" value="UniProtKB-UniRule"/>
</dbReference>
<keyword evidence="8 16" id="KW-0808">Transferase</keyword>
<feature type="binding site" evidence="16">
    <location>
        <position position="135"/>
    </location>
    <ligand>
        <name>ATP</name>
        <dbReference type="ChEBI" id="CHEBI:30616"/>
    </ligand>
</feature>
<keyword evidence="11 16" id="KW-0067">ATP-binding</keyword>
<comment type="similarity">
    <text evidence="14 16">Belongs to the type III pantothenate kinase family.</text>
</comment>
<evidence type="ECO:0000313" key="17">
    <source>
        <dbReference type="EMBL" id="PEN05005.1"/>
    </source>
</evidence>
<dbReference type="AlphaFoldDB" id="A0A2H3NI42"/>
<sequence length="260" mass="27470">MPAAWLILDIGNSAVKWGQFADSGSLTHTGRLAFSPSQGDAKAWRTALQSDAIPEAQRVGIVSVVPQATQHAQLAIEAQFARPAQVLRVEGPLPFAMRYDTPHTLGTDRLAAAAAAWYAHDPAHRRSVLAIDAGTALTIEVIDNTPAYRGGVIAPGPHLLRDALATGGAQLPAVDLTAPPHPIGNSTEHALQSGIVHGFAAMASGLVEQLANTLSDTPYMALTGGAASLLHDALPRVDTHDPHLVLRGAYQLLRYRARHE</sequence>
<evidence type="ECO:0000256" key="13">
    <source>
        <dbReference type="ARBA" id="ARBA00022993"/>
    </source>
</evidence>
<dbReference type="EMBL" id="PDEP01000018">
    <property type="protein sequence ID" value="PEN05005.1"/>
    <property type="molecule type" value="Genomic_DNA"/>
</dbReference>
<comment type="cofactor">
    <cofactor evidence="16">
        <name>NH4(+)</name>
        <dbReference type="ChEBI" id="CHEBI:28938"/>
    </cofactor>
    <cofactor evidence="16">
        <name>K(+)</name>
        <dbReference type="ChEBI" id="CHEBI:29103"/>
    </cofactor>
    <text evidence="16">A monovalent cation. Ammonium or potassium.</text>
</comment>
<comment type="catalytic activity">
    <reaction evidence="1 16">
        <text>(R)-pantothenate + ATP = (R)-4'-phosphopantothenate + ADP + H(+)</text>
        <dbReference type="Rhea" id="RHEA:16373"/>
        <dbReference type="ChEBI" id="CHEBI:10986"/>
        <dbReference type="ChEBI" id="CHEBI:15378"/>
        <dbReference type="ChEBI" id="CHEBI:29032"/>
        <dbReference type="ChEBI" id="CHEBI:30616"/>
        <dbReference type="ChEBI" id="CHEBI:456216"/>
        <dbReference type="EC" id="2.7.1.33"/>
    </reaction>
</comment>
<dbReference type="NCBIfam" id="TIGR00671">
    <property type="entry name" value="baf"/>
    <property type="match status" value="1"/>
</dbReference>
<dbReference type="Pfam" id="PF03309">
    <property type="entry name" value="Pan_kinase"/>
    <property type="match status" value="1"/>
</dbReference>
<dbReference type="GO" id="GO:0005524">
    <property type="term" value="F:ATP binding"/>
    <property type="evidence" value="ECO:0007669"/>
    <property type="project" value="UniProtKB-UniRule"/>
</dbReference>
<evidence type="ECO:0000256" key="5">
    <source>
        <dbReference type="ARBA" id="ARBA00011738"/>
    </source>
</evidence>
<evidence type="ECO:0000256" key="9">
    <source>
        <dbReference type="ARBA" id="ARBA00022741"/>
    </source>
</evidence>
<keyword evidence="13 16" id="KW-0173">Coenzyme A biosynthesis</keyword>
<comment type="pathway">
    <text evidence="4 16">Cofactor biosynthesis; coenzyme A biosynthesis; CoA from (R)-pantothenate: step 1/5.</text>
</comment>
<dbReference type="InterPro" id="IPR043129">
    <property type="entry name" value="ATPase_NBD"/>
</dbReference>
<dbReference type="InterPro" id="IPR004619">
    <property type="entry name" value="Type_III_PanK"/>
</dbReference>
<dbReference type="GO" id="GO:0046872">
    <property type="term" value="F:metal ion binding"/>
    <property type="evidence" value="ECO:0007669"/>
    <property type="project" value="UniProtKB-KW"/>
</dbReference>
<name>A0A2H3NI42_9BACT</name>
<keyword evidence="12 16" id="KW-0630">Potassium</keyword>
<evidence type="ECO:0000256" key="6">
    <source>
        <dbReference type="ARBA" id="ARBA00012102"/>
    </source>
</evidence>
<dbReference type="Gene3D" id="3.30.420.40">
    <property type="match status" value="2"/>
</dbReference>
<dbReference type="PANTHER" id="PTHR34265:SF1">
    <property type="entry name" value="TYPE III PANTOTHENATE KINASE"/>
    <property type="match status" value="1"/>
</dbReference>
<evidence type="ECO:0000256" key="1">
    <source>
        <dbReference type="ARBA" id="ARBA00001206"/>
    </source>
</evidence>
<reference evidence="17 18" key="1">
    <citation type="submission" date="2017-10" db="EMBL/GenBank/DDBJ databases">
        <title>Draft genome of Longimonas halophila.</title>
        <authorList>
            <person name="Goh K.M."/>
            <person name="Shamsir M.S."/>
            <person name="Lim S.W."/>
        </authorList>
    </citation>
    <scope>NUCLEOTIDE SEQUENCE [LARGE SCALE GENOMIC DNA]</scope>
    <source>
        <strain evidence="17 18">KCTC 42399</strain>
    </source>
</reference>
<evidence type="ECO:0000256" key="14">
    <source>
        <dbReference type="ARBA" id="ARBA00038036"/>
    </source>
</evidence>
<comment type="caution">
    <text evidence="17">The sequence shown here is derived from an EMBL/GenBank/DDBJ whole genome shotgun (WGS) entry which is preliminary data.</text>
</comment>
<comment type="function">
    <text evidence="16">Catalyzes the phosphorylation of pantothenate (Pan), the first step in CoA biosynthesis.</text>
</comment>
<keyword evidence="10 16" id="KW-0418">Kinase</keyword>
<dbReference type="PANTHER" id="PTHR34265">
    <property type="entry name" value="TYPE III PANTOTHENATE KINASE"/>
    <property type="match status" value="1"/>
</dbReference>
<keyword evidence="16" id="KW-0479">Metal-binding</keyword>
<gene>
    <name evidence="16" type="primary">coaX</name>
    <name evidence="17" type="ORF">CRI93_14190</name>
</gene>
<evidence type="ECO:0000256" key="8">
    <source>
        <dbReference type="ARBA" id="ARBA00022679"/>
    </source>
</evidence>
<comment type="subunit">
    <text evidence="5 16">Homodimer.</text>
</comment>